<reference evidence="2" key="1">
    <citation type="submission" date="2015-09" db="EMBL/GenBank/DDBJ databases">
        <authorList>
            <person name="Rodrigo-Torres Lidia"/>
            <person name="Arahal R.David."/>
        </authorList>
    </citation>
    <scope>NUCLEOTIDE SEQUENCE [LARGE SCALE GENOMIC DNA]</scope>
    <source>
        <strain evidence="2">CECT 7735</strain>
    </source>
</reference>
<accession>A0A0P1I6U7</accession>
<dbReference type="AlphaFoldDB" id="A0A0P1I6U7"/>
<keyword evidence="2" id="KW-1185">Reference proteome</keyword>
<sequence>MYVPQKPIERLFPKAGKKMLFIHTPKCGGKFIGASFGRRFRKCFSLHHPDLRGHLTWQQYRDAFQKNGWDLDDYALFSVIRNPWQWHLSWFNYIRKDTDGKKSGLPDEHALFVNFSFLDYLRWLDDPLITGKPNQYYLNQVSDWFIDENEAVRVPDILRQEALVEDLERLQAKHNLLLSIPKNRRNQSFWGDYRSEYCAESVDIVARRHQRDIAMFGYEFENPKASRAAGLIQN</sequence>
<proteinExistence type="predicted"/>
<dbReference type="GeneID" id="83880679"/>
<gene>
    <name evidence="1" type="ORF">PH7735_01628</name>
</gene>
<organism evidence="1 2">
    <name type="scientific">Shimia thalassica</name>
    <dbReference type="NCBI Taxonomy" id="1715693"/>
    <lineage>
        <taxon>Bacteria</taxon>
        <taxon>Pseudomonadati</taxon>
        <taxon>Pseudomonadota</taxon>
        <taxon>Alphaproteobacteria</taxon>
        <taxon>Rhodobacterales</taxon>
        <taxon>Roseobacteraceae</taxon>
    </lineage>
</organism>
<dbReference type="STRING" id="1715693.PH7735_01628"/>
<protein>
    <recommendedName>
        <fullName evidence="3">Sulfotransferase family protein</fullName>
    </recommendedName>
</protein>
<dbReference type="Proteomes" id="UP000051870">
    <property type="component" value="Unassembled WGS sequence"/>
</dbReference>
<dbReference type="InterPro" id="IPR027417">
    <property type="entry name" value="P-loop_NTPase"/>
</dbReference>
<dbReference type="Gene3D" id="3.40.50.300">
    <property type="entry name" value="P-loop containing nucleotide triphosphate hydrolases"/>
    <property type="match status" value="1"/>
</dbReference>
<dbReference type="SUPFAM" id="SSF52540">
    <property type="entry name" value="P-loop containing nucleoside triphosphate hydrolases"/>
    <property type="match status" value="1"/>
</dbReference>
<evidence type="ECO:0000313" key="2">
    <source>
        <dbReference type="Proteomes" id="UP000051870"/>
    </source>
</evidence>
<evidence type="ECO:0000313" key="1">
    <source>
        <dbReference type="EMBL" id="CUJ93534.1"/>
    </source>
</evidence>
<name>A0A0P1I6U7_9RHOB</name>
<dbReference type="RefSeq" id="WP_058310737.1">
    <property type="nucleotide sequence ID" value="NZ_CYTW01000001.1"/>
</dbReference>
<dbReference type="EMBL" id="CYTW01000001">
    <property type="protein sequence ID" value="CUJ93534.1"/>
    <property type="molecule type" value="Genomic_DNA"/>
</dbReference>
<evidence type="ECO:0008006" key="3">
    <source>
        <dbReference type="Google" id="ProtNLM"/>
    </source>
</evidence>